<feature type="domain" description="Ice-binding protein C-terminal" evidence="1">
    <location>
        <begin position="257"/>
        <end position="279"/>
    </location>
</feature>
<sequence>MGMIVIALGGGSIASSQAASITIPDGDSAGTYANFGGFDWSAGGKATVFDWWTDQDTVSAGDTRDITLDFWTIAGSVSDPFQNNLTGPTRGILDGDYEFTFSTQLTERATCLEAVGGACIQSEFELLAGSWQIYYDPNPNADQLAGTGFQDGTLILEGDFDLGFAGVFTAIADATGFVGGTGSNTLQGTVTYTNSDFFTPDLVGTTVGTELKFGNDRTDGGVLVTGTPFNSPVTCSVEDGTICLQADANQSFRAAEVPEPATVALLGFGLVGLVALRRRMS</sequence>
<evidence type="ECO:0000313" key="3">
    <source>
        <dbReference type="Proteomes" id="UP000019442"/>
    </source>
</evidence>
<dbReference type="AlphaFoldDB" id="W8LAB3"/>
<organism evidence="2 3">
    <name type="scientific">Ectothiorhodospira haloalkaliphila</name>
    <dbReference type="NCBI Taxonomy" id="421628"/>
    <lineage>
        <taxon>Bacteria</taxon>
        <taxon>Pseudomonadati</taxon>
        <taxon>Pseudomonadota</taxon>
        <taxon>Gammaproteobacteria</taxon>
        <taxon>Chromatiales</taxon>
        <taxon>Ectothiorhodospiraceae</taxon>
        <taxon>Ectothiorhodospira</taxon>
    </lineage>
</organism>
<evidence type="ECO:0000259" key="1">
    <source>
        <dbReference type="Pfam" id="PF07589"/>
    </source>
</evidence>
<protein>
    <recommendedName>
        <fullName evidence="1">Ice-binding protein C-terminal domain-containing protein</fullName>
    </recommendedName>
</protein>
<dbReference type="EMBL" id="CP007268">
    <property type="protein sequence ID" value="AHK80755.1"/>
    <property type="molecule type" value="Genomic_DNA"/>
</dbReference>
<name>W8LAB3_9GAMM</name>
<dbReference type="KEGG" id="hhc:M911_13010"/>
<gene>
    <name evidence="2" type="ORF">M911_13010</name>
</gene>
<dbReference type="NCBIfam" id="TIGR02595">
    <property type="entry name" value="PEP_CTERM"/>
    <property type="match status" value="1"/>
</dbReference>
<dbReference type="InterPro" id="IPR013424">
    <property type="entry name" value="Ice-binding_C"/>
</dbReference>
<dbReference type="NCBIfam" id="NF033554">
    <property type="entry name" value="floc_PepA"/>
    <property type="match status" value="1"/>
</dbReference>
<reference evidence="3" key="2">
    <citation type="submission" date="2014-02" db="EMBL/GenBank/DDBJ databases">
        <title>Draft Genome Sequence of extremely halophilic bacteria Halorhodospira halochloris.</title>
        <authorList>
            <person name="Singh K.S."/>
        </authorList>
    </citation>
    <scope>NUCLEOTIDE SEQUENCE [LARGE SCALE GENOMIC DNA]</scope>
    <source>
        <strain evidence="3">A</strain>
    </source>
</reference>
<evidence type="ECO:0000313" key="2">
    <source>
        <dbReference type="EMBL" id="AHK80755.1"/>
    </source>
</evidence>
<keyword evidence="3" id="KW-1185">Reference proteome</keyword>
<dbReference type="Proteomes" id="UP000019442">
    <property type="component" value="Chromosome"/>
</dbReference>
<dbReference type="HOGENOM" id="CLU_989606_0_0_6"/>
<reference evidence="2 3" key="1">
    <citation type="journal article" date="2014" name="J Genomics">
        <title>Draft Genome Sequence of the Extremely Halophilic Phototrophic Purple Sulfur Bacterium Halorhodospira halochloris.</title>
        <authorList>
            <person name="Singh K.S."/>
            <person name="Kirksey J."/>
            <person name="Hoff W.D."/>
            <person name="Deole R."/>
        </authorList>
    </citation>
    <scope>NUCLEOTIDE SEQUENCE [LARGE SCALE GENOMIC DNA]</scope>
    <source>
        <strain evidence="2 3">A</strain>
    </source>
</reference>
<accession>W8LAB3</accession>
<dbReference type="Pfam" id="PF07589">
    <property type="entry name" value="PEP-CTERM"/>
    <property type="match status" value="1"/>
</dbReference>
<proteinExistence type="predicted"/>